<dbReference type="PROSITE" id="PS00523">
    <property type="entry name" value="SULFATASE_1"/>
    <property type="match status" value="1"/>
</dbReference>
<dbReference type="RefSeq" id="WP_197169035.1">
    <property type="nucleotide sequence ID" value="NZ_SJPT01000002.1"/>
</dbReference>
<dbReference type="InterPro" id="IPR024607">
    <property type="entry name" value="Sulfatase_CS"/>
</dbReference>
<dbReference type="EMBL" id="SJPT01000002">
    <property type="protein sequence ID" value="TWU24996.1"/>
    <property type="molecule type" value="Genomic_DNA"/>
</dbReference>
<gene>
    <name evidence="8" type="primary">atsA_2</name>
    <name evidence="8" type="ORF">Pla52o_12930</name>
</gene>
<dbReference type="InterPro" id="IPR050738">
    <property type="entry name" value="Sulfatase"/>
</dbReference>
<dbReference type="Proteomes" id="UP000316304">
    <property type="component" value="Unassembled WGS sequence"/>
</dbReference>
<dbReference type="InterPro" id="IPR017850">
    <property type="entry name" value="Alkaline_phosphatase_core_sf"/>
</dbReference>
<dbReference type="InterPro" id="IPR000917">
    <property type="entry name" value="Sulfatase_N"/>
</dbReference>
<comment type="similarity">
    <text evidence="1">Belongs to the sulfatase family.</text>
</comment>
<dbReference type="PANTHER" id="PTHR42693">
    <property type="entry name" value="ARYLSULFATASE FAMILY MEMBER"/>
    <property type="match status" value="1"/>
</dbReference>
<comment type="caution">
    <text evidence="8">The sequence shown here is derived from an EMBL/GenBank/DDBJ whole genome shotgun (WGS) entry which is preliminary data.</text>
</comment>
<keyword evidence="2" id="KW-0479">Metal-binding</keyword>
<dbReference type="EC" id="3.1.6.1" evidence="8"/>
<feature type="domain" description="Sulfatase N-terminal" evidence="7">
    <location>
        <begin position="34"/>
        <end position="336"/>
    </location>
</feature>
<sequence length="482" mass="53909" precursor="true">MMCSTTPLAPRILGLFLAFCVAAEAADALTQERPHIVLVMTDDQGWGQTGYYNHPILKTPHLDAMAEAGLRFDRFYAGAPVCSPTRASVLTGRSNDRTGVKTHGYALRLQETTIARVLKNAGYATGHFGKWHLNGLKGAGVPILASDTHHPGHFGFDQWVSVSNFFDRDPLMSRQGKFEDFAGDSSDVVVAEALEFISQQAHSQQPSFTVIWFGSPHSPWLASDQDLKPFEGLDESSKHHYGELVAMDRSIGTLRDGLQRFGIADNTLVWFCSDNGGLRKINPGTTARLRGKKGSVYEGGLRVPAIVQWPGKIKPSVTDHLACTMDIFPTLVDLLGLDDSVAPNELDGISLKPLFNAKVKQREKPIPFRFENQIALIDHRFKLMSLDRRQASFTLYDLHNDPRETTDVAAQHPEVAARMQEQLRTWNESVQASAAGKDYPSGKVDSNHPGTRAWTEVEAYKPFFPEWRQRWEYERYFAPRRN</sequence>
<feature type="region of interest" description="Disordered" evidence="5">
    <location>
        <begin position="429"/>
        <end position="450"/>
    </location>
</feature>
<dbReference type="SUPFAM" id="SSF53649">
    <property type="entry name" value="Alkaline phosphatase-like"/>
    <property type="match status" value="1"/>
</dbReference>
<accession>A0A5C6CPL2</accession>
<proteinExistence type="inferred from homology"/>
<keyword evidence="9" id="KW-1185">Reference proteome</keyword>
<evidence type="ECO:0000259" key="7">
    <source>
        <dbReference type="Pfam" id="PF00884"/>
    </source>
</evidence>
<dbReference type="Gene3D" id="3.40.720.10">
    <property type="entry name" value="Alkaline Phosphatase, subunit A"/>
    <property type="match status" value="1"/>
</dbReference>
<dbReference type="GO" id="GO:0004065">
    <property type="term" value="F:arylsulfatase activity"/>
    <property type="evidence" value="ECO:0007669"/>
    <property type="project" value="UniProtKB-EC"/>
</dbReference>
<keyword evidence="6" id="KW-0732">Signal</keyword>
<dbReference type="AlphaFoldDB" id="A0A5C6CPL2"/>
<dbReference type="Gene3D" id="3.30.1120.10">
    <property type="match status" value="1"/>
</dbReference>
<evidence type="ECO:0000313" key="9">
    <source>
        <dbReference type="Proteomes" id="UP000316304"/>
    </source>
</evidence>
<dbReference type="Pfam" id="PF00884">
    <property type="entry name" value="Sulfatase"/>
    <property type="match status" value="1"/>
</dbReference>
<feature type="signal peptide" evidence="6">
    <location>
        <begin position="1"/>
        <end position="25"/>
    </location>
</feature>
<reference evidence="8 9" key="1">
    <citation type="submission" date="2019-02" db="EMBL/GenBank/DDBJ databases">
        <title>Deep-cultivation of Planctomycetes and their phenomic and genomic characterization uncovers novel biology.</title>
        <authorList>
            <person name="Wiegand S."/>
            <person name="Jogler M."/>
            <person name="Boedeker C."/>
            <person name="Pinto D."/>
            <person name="Vollmers J."/>
            <person name="Rivas-Marin E."/>
            <person name="Kohn T."/>
            <person name="Peeters S.H."/>
            <person name="Heuer A."/>
            <person name="Rast P."/>
            <person name="Oberbeckmann S."/>
            <person name="Bunk B."/>
            <person name="Jeske O."/>
            <person name="Meyerdierks A."/>
            <person name="Storesund J.E."/>
            <person name="Kallscheuer N."/>
            <person name="Luecker S."/>
            <person name="Lage O.M."/>
            <person name="Pohl T."/>
            <person name="Merkel B.J."/>
            <person name="Hornburger P."/>
            <person name="Mueller R.-W."/>
            <person name="Bruemmer F."/>
            <person name="Labrenz M."/>
            <person name="Spormann A.M."/>
            <person name="Op Den Camp H."/>
            <person name="Overmann J."/>
            <person name="Amann R."/>
            <person name="Jetten M.S.M."/>
            <person name="Mascher T."/>
            <person name="Medema M.H."/>
            <person name="Devos D.P."/>
            <person name="Kaster A.-K."/>
            <person name="Ovreas L."/>
            <person name="Rohde M."/>
            <person name="Galperin M.Y."/>
            <person name="Jogler C."/>
        </authorList>
    </citation>
    <scope>NUCLEOTIDE SEQUENCE [LARGE SCALE GENOMIC DNA]</scope>
    <source>
        <strain evidence="8 9">Pla52o</strain>
    </source>
</reference>
<dbReference type="PANTHER" id="PTHR42693:SF53">
    <property type="entry name" value="ENDO-4-O-SULFATASE"/>
    <property type="match status" value="1"/>
</dbReference>
<evidence type="ECO:0000256" key="3">
    <source>
        <dbReference type="ARBA" id="ARBA00022801"/>
    </source>
</evidence>
<evidence type="ECO:0000256" key="6">
    <source>
        <dbReference type="SAM" id="SignalP"/>
    </source>
</evidence>
<evidence type="ECO:0000256" key="2">
    <source>
        <dbReference type="ARBA" id="ARBA00022723"/>
    </source>
</evidence>
<evidence type="ECO:0000256" key="5">
    <source>
        <dbReference type="SAM" id="MobiDB-lite"/>
    </source>
</evidence>
<dbReference type="GO" id="GO:0046872">
    <property type="term" value="F:metal ion binding"/>
    <property type="evidence" value="ECO:0007669"/>
    <property type="project" value="UniProtKB-KW"/>
</dbReference>
<protein>
    <submittedName>
        <fullName evidence="8">Arylsulfatase</fullName>
        <ecNumber evidence="8">3.1.6.1</ecNumber>
    </submittedName>
</protein>
<keyword evidence="3 8" id="KW-0378">Hydrolase</keyword>
<keyword evidence="4" id="KW-0106">Calcium</keyword>
<feature type="chain" id="PRO_5023091713" evidence="6">
    <location>
        <begin position="26"/>
        <end position="482"/>
    </location>
</feature>
<evidence type="ECO:0000256" key="1">
    <source>
        <dbReference type="ARBA" id="ARBA00008779"/>
    </source>
</evidence>
<organism evidence="8 9">
    <name type="scientific">Novipirellula galeiformis</name>
    <dbReference type="NCBI Taxonomy" id="2528004"/>
    <lineage>
        <taxon>Bacteria</taxon>
        <taxon>Pseudomonadati</taxon>
        <taxon>Planctomycetota</taxon>
        <taxon>Planctomycetia</taxon>
        <taxon>Pirellulales</taxon>
        <taxon>Pirellulaceae</taxon>
        <taxon>Novipirellula</taxon>
    </lineage>
</organism>
<evidence type="ECO:0000256" key="4">
    <source>
        <dbReference type="ARBA" id="ARBA00022837"/>
    </source>
</evidence>
<evidence type="ECO:0000313" key="8">
    <source>
        <dbReference type="EMBL" id="TWU24996.1"/>
    </source>
</evidence>
<name>A0A5C6CPL2_9BACT</name>